<name>A0A3Q9ITD2_9BACT</name>
<sequence>MRIAKYLLILAAFLIMISSVLSMYHGGDRTAVYVNVGAMASLAVAVGILNFKNPPKTRR</sequence>
<keyword evidence="1" id="KW-0472">Membrane</keyword>
<accession>A0A3Q9ITD2</accession>
<evidence type="ECO:0000256" key="1">
    <source>
        <dbReference type="SAM" id="Phobius"/>
    </source>
</evidence>
<proteinExistence type="predicted"/>
<keyword evidence="1" id="KW-1133">Transmembrane helix</keyword>
<dbReference type="OrthoDB" id="1099133at2"/>
<feature type="transmembrane region" description="Helical" evidence="1">
    <location>
        <begin position="32"/>
        <end position="51"/>
    </location>
</feature>
<dbReference type="AlphaFoldDB" id="A0A3Q9ITD2"/>
<dbReference type="Proteomes" id="UP000270673">
    <property type="component" value="Chromosome"/>
</dbReference>
<organism evidence="2 3">
    <name type="scientific">Butyricimonas faecalis</name>
    <dbReference type="NCBI Taxonomy" id="2093856"/>
    <lineage>
        <taxon>Bacteria</taxon>
        <taxon>Pseudomonadati</taxon>
        <taxon>Bacteroidota</taxon>
        <taxon>Bacteroidia</taxon>
        <taxon>Bacteroidales</taxon>
        <taxon>Odoribacteraceae</taxon>
        <taxon>Butyricimonas</taxon>
    </lineage>
</organism>
<evidence type="ECO:0000313" key="3">
    <source>
        <dbReference type="Proteomes" id="UP000270673"/>
    </source>
</evidence>
<reference evidence="2 3" key="1">
    <citation type="submission" date="2018-10" db="EMBL/GenBank/DDBJ databases">
        <title>Butyricimonas faecalis sp. nov., isolated from human faeces and emended description of the genus Butyricimonas.</title>
        <authorList>
            <person name="Le Roy T."/>
            <person name="Van der Smissen P."/>
            <person name="Paquot A."/>
            <person name="Delzenne N."/>
            <person name="Muccioli G."/>
            <person name="Collet J.-F."/>
            <person name="Cani P.D."/>
        </authorList>
    </citation>
    <scope>NUCLEOTIDE SEQUENCE [LARGE SCALE GENOMIC DNA]</scope>
    <source>
        <strain evidence="2 3">H184</strain>
    </source>
</reference>
<gene>
    <name evidence="2" type="ORF">D8S85_13330</name>
</gene>
<keyword evidence="3" id="KW-1185">Reference proteome</keyword>
<protein>
    <submittedName>
        <fullName evidence="2">Uncharacterized protein</fullName>
    </submittedName>
</protein>
<dbReference type="KEGG" id="buy:D8S85_13330"/>
<evidence type="ECO:0000313" key="2">
    <source>
        <dbReference type="EMBL" id="AZS30432.1"/>
    </source>
</evidence>
<dbReference type="EMBL" id="CP032819">
    <property type="protein sequence ID" value="AZS30432.1"/>
    <property type="molecule type" value="Genomic_DNA"/>
</dbReference>
<keyword evidence="1" id="KW-0812">Transmembrane</keyword>